<evidence type="ECO:0000313" key="6">
    <source>
        <dbReference type="EMBL" id="RUT65807.1"/>
    </source>
</evidence>
<name>A0A433ZUL5_MORMO</name>
<dbReference type="InterPro" id="IPR003439">
    <property type="entry name" value="ABC_transporter-like_ATP-bd"/>
</dbReference>
<reference evidence="6 7" key="1">
    <citation type="submission" date="2017-08" db="EMBL/GenBank/DDBJ databases">
        <title>Draft genome sequence of pheromone producing symbiont Morganella morganii, of the female New Zealand grass grub Costelytra giveni.</title>
        <authorList>
            <person name="Laugraud A."/>
            <person name="Young S.D."/>
            <person name="Hurst M.H."/>
        </authorList>
    </citation>
    <scope>NUCLEOTIDE SEQUENCE [LARGE SCALE GENOMIC DNA]</scope>
    <source>
        <strain evidence="6 7">MMsCG</strain>
    </source>
</reference>
<dbReference type="PANTHER" id="PTHR42794">
    <property type="entry name" value="HEMIN IMPORT ATP-BINDING PROTEIN HMUV"/>
    <property type="match status" value="1"/>
</dbReference>
<dbReference type="Proteomes" id="UP000286908">
    <property type="component" value="Unassembled WGS sequence"/>
</dbReference>
<dbReference type="SMART" id="SM00382">
    <property type="entry name" value="AAA"/>
    <property type="match status" value="1"/>
</dbReference>
<dbReference type="InterPro" id="IPR017871">
    <property type="entry name" value="ABC_transporter-like_CS"/>
</dbReference>
<dbReference type="Gene3D" id="3.40.50.300">
    <property type="entry name" value="P-loop containing nucleotide triphosphate hydrolases"/>
    <property type="match status" value="1"/>
</dbReference>
<dbReference type="Pfam" id="PF00005">
    <property type="entry name" value="ABC_tran"/>
    <property type="match status" value="1"/>
</dbReference>
<keyword evidence="4" id="KW-0067">ATP-binding</keyword>
<feature type="domain" description="ABC transporter" evidence="5">
    <location>
        <begin position="14"/>
        <end position="250"/>
    </location>
</feature>
<dbReference type="FunFam" id="3.40.50.300:FF:000134">
    <property type="entry name" value="Iron-enterobactin ABC transporter ATP-binding protein"/>
    <property type="match status" value="1"/>
</dbReference>
<dbReference type="GO" id="GO:0005524">
    <property type="term" value="F:ATP binding"/>
    <property type="evidence" value="ECO:0007669"/>
    <property type="project" value="UniProtKB-KW"/>
</dbReference>
<proteinExistence type="inferred from homology"/>
<accession>A0A433ZUL5</accession>
<dbReference type="AlphaFoldDB" id="A0A433ZUL5"/>
<dbReference type="SUPFAM" id="SSF52540">
    <property type="entry name" value="P-loop containing nucleoside triphosphate hydrolases"/>
    <property type="match status" value="1"/>
</dbReference>
<dbReference type="EMBL" id="NRQY01000001">
    <property type="protein sequence ID" value="RUT65807.1"/>
    <property type="molecule type" value="Genomic_DNA"/>
</dbReference>
<dbReference type="InterPro" id="IPR003593">
    <property type="entry name" value="AAA+_ATPase"/>
</dbReference>
<dbReference type="GO" id="GO:0016887">
    <property type="term" value="F:ATP hydrolysis activity"/>
    <property type="evidence" value="ECO:0007669"/>
    <property type="project" value="InterPro"/>
</dbReference>
<dbReference type="CDD" id="cd03214">
    <property type="entry name" value="ABC_Iron-Siderophores_B12_Hemin"/>
    <property type="match status" value="1"/>
</dbReference>
<evidence type="ECO:0000259" key="5">
    <source>
        <dbReference type="PROSITE" id="PS50893"/>
    </source>
</evidence>
<dbReference type="OrthoDB" id="5292475at2"/>
<dbReference type="PANTHER" id="PTHR42794:SF2">
    <property type="entry name" value="ABC TRANSPORTER ATP-BINDING PROTEIN"/>
    <property type="match status" value="1"/>
</dbReference>
<keyword evidence="2" id="KW-0813">Transport</keyword>
<evidence type="ECO:0000313" key="7">
    <source>
        <dbReference type="Proteomes" id="UP000286908"/>
    </source>
</evidence>
<evidence type="ECO:0000256" key="3">
    <source>
        <dbReference type="ARBA" id="ARBA00022741"/>
    </source>
</evidence>
<dbReference type="PROSITE" id="PS50893">
    <property type="entry name" value="ABC_TRANSPORTER_2"/>
    <property type="match status" value="1"/>
</dbReference>
<dbReference type="InterPro" id="IPR027417">
    <property type="entry name" value="P-loop_NTPase"/>
</dbReference>
<sequence length="264" mass="29842">MEHRCLFISLLKRTGAGNVSTVDITDLSYNGILKDINLSFFGKRVIGIVGPNGSGKTTLLRHIYRDIKTRGTVFFDNTDVAQFSVKSLARNISVLTQFNDQVEGKLTIEEIVVMGRMPYKKHYVDYSARDFVIADNYMALFGLQKMKNKEYHALSGGEKQRVMLAKCFSQETDIMILDEPTNHLDIRYKVEVMKALAASESTVIMTIHDINLSAKYCQYLILMNEGQIYAQGTPAEVLTRECLLDVFGVEFTVLPVEDRVAIFL</sequence>
<evidence type="ECO:0000256" key="2">
    <source>
        <dbReference type="ARBA" id="ARBA00022448"/>
    </source>
</evidence>
<gene>
    <name evidence="6" type="ORF">CKG00_04900</name>
</gene>
<dbReference type="PROSITE" id="PS00211">
    <property type="entry name" value="ABC_TRANSPORTER_1"/>
    <property type="match status" value="1"/>
</dbReference>
<protein>
    <recommendedName>
        <fullName evidence="5">ABC transporter domain-containing protein</fullName>
    </recommendedName>
</protein>
<comment type="similarity">
    <text evidence="1">Belongs to the ABC transporter superfamily.</text>
</comment>
<comment type="caution">
    <text evidence="6">The sequence shown here is derived from an EMBL/GenBank/DDBJ whole genome shotgun (WGS) entry which is preliminary data.</text>
</comment>
<evidence type="ECO:0000256" key="4">
    <source>
        <dbReference type="ARBA" id="ARBA00022840"/>
    </source>
</evidence>
<keyword evidence="3" id="KW-0547">Nucleotide-binding</keyword>
<evidence type="ECO:0000256" key="1">
    <source>
        <dbReference type="ARBA" id="ARBA00005417"/>
    </source>
</evidence>
<organism evidence="6 7">
    <name type="scientific">Morganella morganii</name>
    <name type="common">Proteus morganii</name>
    <dbReference type="NCBI Taxonomy" id="582"/>
    <lineage>
        <taxon>Bacteria</taxon>
        <taxon>Pseudomonadati</taxon>
        <taxon>Pseudomonadota</taxon>
        <taxon>Gammaproteobacteria</taxon>
        <taxon>Enterobacterales</taxon>
        <taxon>Morganellaceae</taxon>
        <taxon>Morganella</taxon>
    </lineage>
</organism>